<dbReference type="EMBL" id="LCQD01000007">
    <property type="protein sequence ID" value="KKW12932.1"/>
    <property type="molecule type" value="Genomic_DNA"/>
</dbReference>
<dbReference type="Proteomes" id="UP000034588">
    <property type="component" value="Unassembled WGS sequence"/>
</dbReference>
<comment type="caution">
    <text evidence="1">The sequence shown here is derived from an EMBL/GenBank/DDBJ whole genome shotgun (WGS) entry which is preliminary data.</text>
</comment>
<dbReference type="AlphaFoldDB" id="A0A0G1YD73"/>
<evidence type="ECO:0000313" key="1">
    <source>
        <dbReference type="EMBL" id="KKW12932.1"/>
    </source>
</evidence>
<name>A0A0G1YD73_9BACT</name>
<organism evidence="1 2">
    <name type="scientific">Candidatus Gottesmanbacteria bacterium GW2011_GWB1_49_7</name>
    <dbReference type="NCBI Taxonomy" id="1618448"/>
    <lineage>
        <taxon>Bacteria</taxon>
        <taxon>Candidatus Gottesmaniibacteriota</taxon>
    </lineage>
</organism>
<accession>A0A0G1YD73</accession>
<sequence>MKKAKSAKKVYVAPKAAKIRRQAVAAGHKV</sequence>
<gene>
    <name evidence="1" type="ORF">UY48_C0007G0021</name>
</gene>
<reference evidence="1 2" key="1">
    <citation type="journal article" date="2015" name="Nature">
        <title>rRNA introns, odd ribosomes, and small enigmatic genomes across a large radiation of phyla.</title>
        <authorList>
            <person name="Brown C.T."/>
            <person name="Hug L.A."/>
            <person name="Thomas B.C."/>
            <person name="Sharon I."/>
            <person name="Castelle C.J."/>
            <person name="Singh A."/>
            <person name="Wilkins M.J."/>
            <person name="Williams K.H."/>
            <person name="Banfield J.F."/>
        </authorList>
    </citation>
    <scope>NUCLEOTIDE SEQUENCE [LARGE SCALE GENOMIC DNA]</scope>
</reference>
<protein>
    <submittedName>
        <fullName evidence="1">Uncharacterized protein</fullName>
    </submittedName>
</protein>
<evidence type="ECO:0000313" key="2">
    <source>
        <dbReference type="Proteomes" id="UP000034588"/>
    </source>
</evidence>
<proteinExistence type="predicted"/>